<comment type="caution">
    <text evidence="3">The sequence shown here is derived from an EMBL/GenBank/DDBJ whole genome shotgun (WGS) entry which is preliminary data.</text>
</comment>
<evidence type="ECO:0000256" key="1">
    <source>
        <dbReference type="SAM" id="MobiDB-lite"/>
    </source>
</evidence>
<evidence type="ECO:0000313" key="3">
    <source>
        <dbReference type="EMBL" id="TDD48723.1"/>
    </source>
</evidence>
<dbReference type="PANTHER" id="PTHR33408">
    <property type="entry name" value="TRANSPOSASE"/>
    <property type="match status" value="1"/>
</dbReference>
<feature type="domain" description="Transposase DDE" evidence="2">
    <location>
        <begin position="114"/>
        <end position="179"/>
    </location>
</feature>
<organism evidence="3 4">
    <name type="scientific">Kribbella antibiotica</name>
    <dbReference type="NCBI Taxonomy" id="190195"/>
    <lineage>
        <taxon>Bacteria</taxon>
        <taxon>Bacillati</taxon>
        <taxon>Actinomycetota</taxon>
        <taxon>Actinomycetes</taxon>
        <taxon>Propionibacteriales</taxon>
        <taxon>Kribbellaceae</taxon>
        <taxon>Kribbella</taxon>
    </lineage>
</organism>
<name>A0A4R4YTX3_9ACTN</name>
<reference evidence="3 4" key="1">
    <citation type="submission" date="2019-03" db="EMBL/GenBank/DDBJ databases">
        <title>Draft genome sequences of novel Actinobacteria.</title>
        <authorList>
            <person name="Sahin N."/>
            <person name="Ay H."/>
            <person name="Saygin H."/>
        </authorList>
    </citation>
    <scope>NUCLEOTIDE SEQUENCE [LARGE SCALE GENOMIC DNA]</scope>
    <source>
        <strain evidence="3 4">JCM 13523</strain>
    </source>
</reference>
<proteinExistence type="predicted"/>
<dbReference type="EMBL" id="SMKX01000138">
    <property type="protein sequence ID" value="TDD48723.1"/>
    <property type="molecule type" value="Genomic_DNA"/>
</dbReference>
<gene>
    <name evidence="3" type="ORF">E1263_32970</name>
</gene>
<evidence type="ECO:0000259" key="2">
    <source>
        <dbReference type="Pfam" id="PF13751"/>
    </source>
</evidence>
<evidence type="ECO:0000313" key="4">
    <source>
        <dbReference type="Proteomes" id="UP000295124"/>
    </source>
</evidence>
<feature type="compositionally biased region" description="Basic and acidic residues" evidence="1">
    <location>
        <begin position="91"/>
        <end position="101"/>
    </location>
</feature>
<sequence>TSNGGTVQGFNAQIAVTDDHLILAAAVTQDGNDYHCFEPMMKAAVTAVEHLNQHSKPGHPRELGTILADAGYWSEHNLTLKGPARLIAPGNHRDVNRDARDQPTQGPPPPDATPAQQMQHQIRTPEGHTTYKRRSATVETVIAHLKDQTGLRRFSRRGIKAAASELHLAATVVNLLKLHKHTLHPAT</sequence>
<dbReference type="PANTHER" id="PTHR33408:SF2">
    <property type="entry name" value="TRANSPOSASE DDE DOMAIN-CONTAINING PROTEIN"/>
    <property type="match status" value="1"/>
</dbReference>
<protein>
    <submittedName>
        <fullName evidence="3">DDE transposase</fullName>
    </submittedName>
</protein>
<dbReference type="Proteomes" id="UP000295124">
    <property type="component" value="Unassembled WGS sequence"/>
</dbReference>
<dbReference type="RefSeq" id="WP_165956826.1">
    <property type="nucleotide sequence ID" value="NZ_SMKX01000138.1"/>
</dbReference>
<keyword evidence="4" id="KW-1185">Reference proteome</keyword>
<dbReference type="Pfam" id="PF13751">
    <property type="entry name" value="DDE_Tnp_1_6"/>
    <property type="match status" value="1"/>
</dbReference>
<feature type="region of interest" description="Disordered" evidence="1">
    <location>
        <begin position="85"/>
        <end position="130"/>
    </location>
</feature>
<accession>A0A4R4YTX3</accession>
<feature type="non-terminal residue" evidence="3">
    <location>
        <position position="1"/>
    </location>
</feature>
<dbReference type="AlphaFoldDB" id="A0A4R4YTX3"/>
<dbReference type="InterPro" id="IPR025668">
    <property type="entry name" value="Tnp_DDE_dom"/>
</dbReference>